<dbReference type="EMBL" id="QTSX02002310">
    <property type="protein sequence ID" value="KAJ9076203.1"/>
    <property type="molecule type" value="Genomic_DNA"/>
</dbReference>
<evidence type="ECO:0000313" key="1">
    <source>
        <dbReference type="EMBL" id="KAJ9076203.1"/>
    </source>
</evidence>
<sequence>MKQSPRFDPRPPYWINRGKQYFTEIRYTGNLYMGILMRAPINHVCILIVRVGRQHQNGVADNKAAIEIECQV</sequence>
<name>A0ACC2TNT7_9FUNG</name>
<protein>
    <submittedName>
        <fullName evidence="1">Uncharacterized protein</fullName>
    </submittedName>
</protein>
<evidence type="ECO:0000313" key="2">
    <source>
        <dbReference type="Proteomes" id="UP001165960"/>
    </source>
</evidence>
<accession>A0ACC2TNT7</accession>
<dbReference type="Proteomes" id="UP001165960">
    <property type="component" value="Unassembled WGS sequence"/>
</dbReference>
<comment type="caution">
    <text evidence="1">The sequence shown here is derived from an EMBL/GenBank/DDBJ whole genome shotgun (WGS) entry which is preliminary data.</text>
</comment>
<gene>
    <name evidence="1" type="ORF">DSO57_1028430</name>
</gene>
<reference evidence="1" key="1">
    <citation type="submission" date="2022-04" db="EMBL/GenBank/DDBJ databases">
        <title>Genome of the entomopathogenic fungus Entomophthora muscae.</title>
        <authorList>
            <person name="Elya C."/>
            <person name="Lovett B.R."/>
            <person name="Lee E."/>
            <person name="Macias A.M."/>
            <person name="Hajek A.E."/>
            <person name="De Bivort B.L."/>
            <person name="Kasson M.T."/>
            <person name="De Fine Licht H.H."/>
            <person name="Stajich J.E."/>
        </authorList>
    </citation>
    <scope>NUCLEOTIDE SEQUENCE</scope>
    <source>
        <strain evidence="1">Berkeley</strain>
    </source>
</reference>
<keyword evidence="2" id="KW-1185">Reference proteome</keyword>
<organism evidence="1 2">
    <name type="scientific">Entomophthora muscae</name>
    <dbReference type="NCBI Taxonomy" id="34485"/>
    <lineage>
        <taxon>Eukaryota</taxon>
        <taxon>Fungi</taxon>
        <taxon>Fungi incertae sedis</taxon>
        <taxon>Zoopagomycota</taxon>
        <taxon>Entomophthoromycotina</taxon>
        <taxon>Entomophthoromycetes</taxon>
        <taxon>Entomophthorales</taxon>
        <taxon>Entomophthoraceae</taxon>
        <taxon>Entomophthora</taxon>
    </lineage>
</organism>
<proteinExistence type="predicted"/>